<reference evidence="2" key="1">
    <citation type="submission" date="2016-01" db="EMBL/GenBank/DDBJ databases">
        <authorList>
            <person name="Peeters C."/>
        </authorList>
    </citation>
    <scope>NUCLEOTIDE SEQUENCE [LARGE SCALE GENOMIC DNA]</scope>
    <source>
        <strain evidence="2">LMG 29318</strain>
    </source>
</reference>
<evidence type="ECO:0000313" key="2">
    <source>
        <dbReference type="EMBL" id="SAK57546.1"/>
    </source>
</evidence>
<proteinExistence type="predicted"/>
<gene>
    <name evidence="2" type="ORF">AWB75_02236</name>
</gene>
<dbReference type="RefSeq" id="WP_087086578.1">
    <property type="nucleotide sequence ID" value="NZ_FCOF02000008.1"/>
</dbReference>
<protein>
    <recommendedName>
        <fullName evidence="1">SO2946-like C-terminal domain-containing protein</fullName>
    </recommendedName>
</protein>
<comment type="caution">
    <text evidence="2">The sequence shown here is derived from an EMBL/GenBank/DDBJ whole genome shotgun (WGS) entry which is preliminary data.</text>
</comment>
<dbReference type="Pfam" id="PF22237">
    <property type="entry name" value="SO2946-like_C"/>
    <property type="match status" value="1"/>
</dbReference>
<evidence type="ECO:0000313" key="3">
    <source>
        <dbReference type="Proteomes" id="UP000054870"/>
    </source>
</evidence>
<accession>A0A158AIV1</accession>
<dbReference type="Proteomes" id="UP000054870">
    <property type="component" value="Unassembled WGS sequence"/>
</dbReference>
<evidence type="ECO:0000259" key="1">
    <source>
        <dbReference type="Pfam" id="PF22237"/>
    </source>
</evidence>
<dbReference type="OrthoDB" id="223410at2"/>
<sequence>MTSTFDTAVNGFSGSGNNIENFEAKVGSWTIDSAGNVKAGKNFRSQLIHKTLRLSGPFSISAELKLSDLETQSWDGVVVNFRPNRARNGNEFLTLRVRRGGSNPPSWQLLVVDTATKDDSADNVIGSGPLSDLQASKAVKVTLSADLNRVLQYSVEQEGKVIGSGPIPSAKPIEWANDARVGVYSYMGGNTSFSSFQATSTSGVFDAFQRTGVPGTLEAQQLAGRWQEDLDDWIVGNGSARAVLAGAVKEAILLHAQPLVVDSTLEASSVLSADVKMDDTGSWTGLVFGAKNNTARAGDSRYNIHPDNYFAFQIKSGAWQVIHRVQAGASTVLAQADSGLTITAGATYRLRVQFDSATQVRVSVTQNGNVVLKEQLVALDPTPSGARFGLFSSSARNVFTQAAAAPVMLRPDTPPAIEQSGTPPKWSSYWTPNATYWSSPYKVSAPTLLDNKPVDGASNNCIGDPQQCLYTVVDESGSPVRQYVGYYAAGGAVAITKRSWSKSDNTWSPFEPSVVLATKLPEGDGHYRITIGESADGHVHVVANVWASKLVYYKTGIAQNLSTLTLQNFMVSSDVETRTTYPEFMRVQIDAKDRLLFLYRTGGSGDGDWIFNQYVDGKWSRYLAGFLFAGSSKSGTTHSAYPATRAPVLGPDGNFHVAWIWRSTEFPGSNSRICYAYSANLRTWRSASGEIIANGEISDSITYDDEAAIVDDVPENGGALNGLVSLGFDHDGQPMIGYVKFDDPSSGSSQFYVARWRTTCGSWQRTQLTNYLGRWTPLAAGGTVPTPFNIAGATAQKTASGEKVIALPYIYGDHAGTFVLSSETLEVIGETDWRTYSNLIPTPTGMRTALITRDSCTTTFGTNHDEEYVLLNFAVGKGELLPAGADTSMKVLRVK</sequence>
<name>A0A158AIV1_9BURK</name>
<dbReference type="EMBL" id="FCOF02000008">
    <property type="protein sequence ID" value="SAK57546.1"/>
    <property type="molecule type" value="Genomic_DNA"/>
</dbReference>
<feature type="domain" description="SO2946-like C-terminal" evidence="1">
    <location>
        <begin position="304"/>
        <end position="400"/>
    </location>
</feature>
<keyword evidence="3" id="KW-1185">Reference proteome</keyword>
<dbReference type="AlphaFoldDB" id="A0A158AIV1"/>
<dbReference type="InterPro" id="IPR053978">
    <property type="entry name" value="SO2946-like_C"/>
</dbReference>
<organism evidence="2 3">
    <name type="scientific">Caballeronia catudaia</name>
    <dbReference type="NCBI Taxonomy" id="1777136"/>
    <lineage>
        <taxon>Bacteria</taxon>
        <taxon>Pseudomonadati</taxon>
        <taxon>Pseudomonadota</taxon>
        <taxon>Betaproteobacteria</taxon>
        <taxon>Burkholderiales</taxon>
        <taxon>Burkholderiaceae</taxon>
        <taxon>Caballeronia</taxon>
    </lineage>
</organism>
<dbReference type="Pfam" id="PF15892">
    <property type="entry name" value="BNR_4"/>
    <property type="match status" value="1"/>
</dbReference>